<dbReference type="OrthoDB" id="2310150at2759"/>
<evidence type="ECO:0000259" key="2">
    <source>
        <dbReference type="Pfam" id="PF00248"/>
    </source>
</evidence>
<dbReference type="STRING" id="930992.A0A0C9ZFZ6"/>
<dbReference type="AlphaFoldDB" id="A0A0C9ZFZ6"/>
<gene>
    <name evidence="3" type="ORF">CY34DRAFT_811343</name>
</gene>
<dbReference type="SUPFAM" id="SSF51430">
    <property type="entry name" value="NAD(P)-linked oxidoreductase"/>
    <property type="match status" value="1"/>
</dbReference>
<dbReference type="InterPro" id="IPR036812">
    <property type="entry name" value="NAD(P)_OxRdtase_dom_sf"/>
</dbReference>
<accession>A0A0C9ZFZ6</accession>
<reference evidence="3 4" key="1">
    <citation type="submission" date="2014-04" db="EMBL/GenBank/DDBJ databases">
        <authorList>
            <consortium name="DOE Joint Genome Institute"/>
            <person name="Kuo A."/>
            <person name="Ruytinx J."/>
            <person name="Rineau F."/>
            <person name="Colpaert J."/>
            <person name="Kohler A."/>
            <person name="Nagy L.G."/>
            <person name="Floudas D."/>
            <person name="Copeland A."/>
            <person name="Barry K.W."/>
            <person name="Cichocki N."/>
            <person name="Veneault-Fourrey C."/>
            <person name="LaButti K."/>
            <person name="Lindquist E.A."/>
            <person name="Lipzen A."/>
            <person name="Lundell T."/>
            <person name="Morin E."/>
            <person name="Murat C."/>
            <person name="Sun H."/>
            <person name="Tunlid A."/>
            <person name="Henrissat B."/>
            <person name="Grigoriev I.V."/>
            <person name="Hibbett D.S."/>
            <person name="Martin F."/>
            <person name="Nordberg H.P."/>
            <person name="Cantor M.N."/>
            <person name="Hua S.X."/>
        </authorList>
    </citation>
    <scope>NUCLEOTIDE SEQUENCE [LARGE SCALE GENOMIC DNA]</scope>
    <source>
        <strain evidence="3 4">UH-Slu-Lm8-n1</strain>
    </source>
</reference>
<evidence type="ECO:0000313" key="4">
    <source>
        <dbReference type="Proteomes" id="UP000054485"/>
    </source>
</evidence>
<keyword evidence="1" id="KW-0560">Oxidoreductase</keyword>
<protein>
    <recommendedName>
        <fullName evidence="2">NADP-dependent oxidoreductase domain-containing protein</fullName>
    </recommendedName>
</protein>
<dbReference type="Pfam" id="PF00248">
    <property type="entry name" value="Aldo_ket_red"/>
    <property type="match status" value="1"/>
</dbReference>
<dbReference type="PANTHER" id="PTHR43364">
    <property type="entry name" value="NADH-SPECIFIC METHYLGLYOXAL REDUCTASE-RELATED"/>
    <property type="match status" value="1"/>
</dbReference>
<dbReference type="PANTHER" id="PTHR43364:SF4">
    <property type="entry name" value="NAD(P)-LINKED OXIDOREDUCTASE SUPERFAMILY PROTEIN"/>
    <property type="match status" value="1"/>
</dbReference>
<dbReference type="Proteomes" id="UP000054485">
    <property type="component" value="Unassembled WGS sequence"/>
</dbReference>
<sequence length="320" mass="35369">MSSRIPLLYGAGSFGLTGPQSIGARINTVEDAQKIVDMFTSRGYRQIDTSRIYGGGTSEEIISQLDLKGCTVDTKVYPIAPGDFAPDKIRESFEISKKALGKTKIKTFYLHMPDRSIPIQDTLRVINELYEEGHFEEFGVSNYNAWEVAEMVGIADSNGWVRPTVYQGLYNALERRVETELFSCLRHFGIQFYAYSPLASGLLSGKILSEADMQTGRWDPNVSSIAGFLRAKYSLLIPILQELKVVLDKKGISLPEAAYRWLQHHSGLQLGDGIIIGASTVDQLENNLKENEGGPLPGDVVTLLEDAWGQAKGVAPHYAF</sequence>
<organism evidence="3 4">
    <name type="scientific">Suillus luteus UH-Slu-Lm8-n1</name>
    <dbReference type="NCBI Taxonomy" id="930992"/>
    <lineage>
        <taxon>Eukaryota</taxon>
        <taxon>Fungi</taxon>
        <taxon>Dikarya</taxon>
        <taxon>Basidiomycota</taxon>
        <taxon>Agaricomycotina</taxon>
        <taxon>Agaricomycetes</taxon>
        <taxon>Agaricomycetidae</taxon>
        <taxon>Boletales</taxon>
        <taxon>Suillineae</taxon>
        <taxon>Suillaceae</taxon>
        <taxon>Suillus</taxon>
    </lineage>
</organism>
<dbReference type="GO" id="GO:0016491">
    <property type="term" value="F:oxidoreductase activity"/>
    <property type="evidence" value="ECO:0007669"/>
    <property type="project" value="UniProtKB-KW"/>
</dbReference>
<dbReference type="HOGENOM" id="CLU_023205_1_1_1"/>
<keyword evidence="4" id="KW-1185">Reference proteome</keyword>
<reference evidence="4" key="2">
    <citation type="submission" date="2015-01" db="EMBL/GenBank/DDBJ databases">
        <title>Evolutionary Origins and Diversification of the Mycorrhizal Mutualists.</title>
        <authorList>
            <consortium name="DOE Joint Genome Institute"/>
            <consortium name="Mycorrhizal Genomics Consortium"/>
            <person name="Kohler A."/>
            <person name="Kuo A."/>
            <person name="Nagy L.G."/>
            <person name="Floudas D."/>
            <person name="Copeland A."/>
            <person name="Barry K.W."/>
            <person name="Cichocki N."/>
            <person name="Veneault-Fourrey C."/>
            <person name="LaButti K."/>
            <person name="Lindquist E.A."/>
            <person name="Lipzen A."/>
            <person name="Lundell T."/>
            <person name="Morin E."/>
            <person name="Murat C."/>
            <person name="Riley R."/>
            <person name="Ohm R."/>
            <person name="Sun H."/>
            <person name="Tunlid A."/>
            <person name="Henrissat B."/>
            <person name="Grigoriev I.V."/>
            <person name="Hibbett D.S."/>
            <person name="Martin F."/>
        </authorList>
    </citation>
    <scope>NUCLEOTIDE SEQUENCE [LARGE SCALE GENOMIC DNA]</scope>
    <source>
        <strain evidence="4">UH-Slu-Lm8-n1</strain>
    </source>
</reference>
<feature type="domain" description="NADP-dependent oxidoreductase" evidence="2">
    <location>
        <begin position="10"/>
        <end position="306"/>
    </location>
</feature>
<dbReference type="Gene3D" id="3.20.20.100">
    <property type="entry name" value="NADP-dependent oxidoreductase domain"/>
    <property type="match status" value="1"/>
</dbReference>
<proteinExistence type="predicted"/>
<dbReference type="CDD" id="cd19075">
    <property type="entry name" value="AKR_AKR7A1-5"/>
    <property type="match status" value="1"/>
</dbReference>
<name>A0A0C9ZFZ6_9AGAM</name>
<evidence type="ECO:0000256" key="1">
    <source>
        <dbReference type="ARBA" id="ARBA00023002"/>
    </source>
</evidence>
<evidence type="ECO:0000313" key="3">
    <source>
        <dbReference type="EMBL" id="KIK36365.1"/>
    </source>
</evidence>
<dbReference type="InParanoid" id="A0A0C9ZFZ6"/>
<dbReference type="EMBL" id="KN835535">
    <property type="protein sequence ID" value="KIK36365.1"/>
    <property type="molecule type" value="Genomic_DNA"/>
</dbReference>
<dbReference type="InterPro" id="IPR023210">
    <property type="entry name" value="NADP_OxRdtase_dom"/>
</dbReference>
<dbReference type="InterPro" id="IPR050523">
    <property type="entry name" value="AKR_Detox_Biosynth"/>
</dbReference>